<feature type="non-terminal residue" evidence="3">
    <location>
        <position position="284"/>
    </location>
</feature>
<name>A0A3S1BMY0_ELYCH</name>
<dbReference type="STRING" id="188477.A0A3S1BMY0"/>
<evidence type="ECO:0000313" key="3">
    <source>
        <dbReference type="EMBL" id="RUS70781.1"/>
    </source>
</evidence>
<reference evidence="3 4" key="1">
    <citation type="submission" date="2019-01" db="EMBL/GenBank/DDBJ databases">
        <title>A draft genome assembly of the solar-powered sea slug Elysia chlorotica.</title>
        <authorList>
            <person name="Cai H."/>
            <person name="Li Q."/>
            <person name="Fang X."/>
            <person name="Li J."/>
            <person name="Curtis N.E."/>
            <person name="Altenburger A."/>
            <person name="Shibata T."/>
            <person name="Feng M."/>
            <person name="Maeda T."/>
            <person name="Schwartz J.A."/>
            <person name="Shigenobu S."/>
            <person name="Lundholm N."/>
            <person name="Nishiyama T."/>
            <person name="Yang H."/>
            <person name="Hasebe M."/>
            <person name="Li S."/>
            <person name="Pierce S.K."/>
            <person name="Wang J."/>
        </authorList>
    </citation>
    <scope>NUCLEOTIDE SEQUENCE [LARGE SCALE GENOMIC DNA]</scope>
    <source>
        <strain evidence="3">EC2010</strain>
        <tissue evidence="3">Whole organism of an adult</tissue>
    </source>
</reference>
<evidence type="ECO:0000313" key="4">
    <source>
        <dbReference type="Proteomes" id="UP000271974"/>
    </source>
</evidence>
<keyword evidence="2" id="KW-0732">Signal</keyword>
<keyword evidence="4" id="KW-1185">Reference proteome</keyword>
<feature type="chain" id="PRO_5018556246" description="Osteopetrosis-associated transmembrane protein 1" evidence="2">
    <location>
        <begin position="32"/>
        <end position="284"/>
    </location>
</feature>
<dbReference type="OrthoDB" id="8021850at2759"/>
<comment type="caution">
    <text evidence="3">The sequence shown here is derived from an EMBL/GenBank/DDBJ whole genome shotgun (WGS) entry which is preliminary data.</text>
</comment>
<feature type="signal peptide" evidence="2">
    <location>
        <begin position="1"/>
        <end position="31"/>
    </location>
</feature>
<dbReference type="AlphaFoldDB" id="A0A3S1BMY0"/>
<proteinExistence type="predicted"/>
<protein>
    <recommendedName>
        <fullName evidence="5">Osteopetrosis-associated transmembrane protein 1</fullName>
    </recommendedName>
</protein>
<accession>A0A3S1BMY0</accession>
<dbReference type="Pfam" id="PF09777">
    <property type="entry name" value="OSTMP1"/>
    <property type="match status" value="1"/>
</dbReference>
<dbReference type="GO" id="GO:0005829">
    <property type="term" value="C:cytosol"/>
    <property type="evidence" value="ECO:0007669"/>
    <property type="project" value="TreeGrafter"/>
</dbReference>
<sequence length="284" mass="32440">MLGETNLLHPCQMSFSFIFTIIILFLVSTEAEDVLVRSLPDLDLEQDVTPPESYYRPCEAFFHEYVAAAGNFTHCDLLHAKPFRMCTRCFQPYAIMKSLYQDLTTDPKLHDCMIKYLKSDRVQIIPSVQKTADSLWRTSACDSCIKDLNVDEKTKEVEYTVPSQVHKFLTLYSNISHCLMGNLSLDINPGTWMQDKVQNISALCKVCDDNYHRLNEHYNSMSNSANGDVCMDVVDMMNYTRFTWSVDLNCSHRSGEAASVLIIALAVAVSPLFFYLPLRYTSKE</sequence>
<evidence type="ECO:0000256" key="1">
    <source>
        <dbReference type="SAM" id="Phobius"/>
    </source>
</evidence>
<dbReference type="PANTHER" id="PTHR15644:SF2">
    <property type="entry name" value="OSTEOPETROSIS-ASSOCIATED TRANSMEMBRANE PROTEIN 1"/>
    <property type="match status" value="1"/>
</dbReference>
<gene>
    <name evidence="3" type="ORF">EGW08_021460</name>
</gene>
<keyword evidence="1" id="KW-0472">Membrane</keyword>
<feature type="transmembrane region" description="Helical" evidence="1">
    <location>
        <begin position="257"/>
        <end position="278"/>
    </location>
</feature>
<dbReference type="PANTHER" id="PTHR15644">
    <property type="entry name" value="OSTEOPETROSIS ASSOCIATED TRANSMEMBRANE PROTEIN 1"/>
    <property type="match status" value="1"/>
</dbReference>
<keyword evidence="1" id="KW-1133">Transmembrane helix</keyword>
<keyword evidence="1" id="KW-0812">Transmembrane</keyword>
<organism evidence="3 4">
    <name type="scientific">Elysia chlorotica</name>
    <name type="common">Eastern emerald elysia</name>
    <name type="synonym">Sea slug</name>
    <dbReference type="NCBI Taxonomy" id="188477"/>
    <lineage>
        <taxon>Eukaryota</taxon>
        <taxon>Metazoa</taxon>
        <taxon>Spiralia</taxon>
        <taxon>Lophotrochozoa</taxon>
        <taxon>Mollusca</taxon>
        <taxon>Gastropoda</taxon>
        <taxon>Heterobranchia</taxon>
        <taxon>Euthyneura</taxon>
        <taxon>Panpulmonata</taxon>
        <taxon>Sacoglossa</taxon>
        <taxon>Placobranchoidea</taxon>
        <taxon>Plakobranchidae</taxon>
        <taxon>Elysia</taxon>
    </lineage>
</organism>
<dbReference type="Proteomes" id="UP000271974">
    <property type="component" value="Unassembled WGS sequence"/>
</dbReference>
<dbReference type="InterPro" id="IPR019172">
    <property type="entry name" value="Osteopetrosis-assoc_TM_1"/>
</dbReference>
<evidence type="ECO:0000256" key="2">
    <source>
        <dbReference type="SAM" id="SignalP"/>
    </source>
</evidence>
<dbReference type="EMBL" id="RQTK01001335">
    <property type="protein sequence ID" value="RUS70781.1"/>
    <property type="molecule type" value="Genomic_DNA"/>
</dbReference>
<evidence type="ECO:0008006" key="5">
    <source>
        <dbReference type="Google" id="ProtNLM"/>
    </source>
</evidence>